<feature type="domain" description="Atrophied bacterial Ig" evidence="2">
    <location>
        <begin position="50"/>
        <end position="137"/>
    </location>
</feature>
<dbReference type="Gene3D" id="2.160.20.110">
    <property type="match status" value="1"/>
</dbReference>
<reference evidence="3" key="2">
    <citation type="journal article" date="2021" name="PeerJ">
        <title>Extensive microbial diversity within the chicken gut microbiome revealed by metagenomics and culture.</title>
        <authorList>
            <person name="Gilroy R."/>
            <person name="Ravi A."/>
            <person name="Getino M."/>
            <person name="Pursley I."/>
            <person name="Horton D.L."/>
            <person name="Alikhan N.F."/>
            <person name="Baker D."/>
            <person name="Gharbi K."/>
            <person name="Hall N."/>
            <person name="Watson M."/>
            <person name="Adriaenssens E.M."/>
            <person name="Foster-Nyarko E."/>
            <person name="Jarju S."/>
            <person name="Secka A."/>
            <person name="Antonio M."/>
            <person name="Oren A."/>
            <person name="Chaudhuri R.R."/>
            <person name="La Ragione R."/>
            <person name="Hildebrand F."/>
            <person name="Pallen M.J."/>
        </authorList>
    </citation>
    <scope>NUCLEOTIDE SEQUENCE</scope>
    <source>
        <strain evidence="3">1748</strain>
    </source>
</reference>
<evidence type="ECO:0000313" key="3">
    <source>
        <dbReference type="EMBL" id="MBO8414309.1"/>
    </source>
</evidence>
<comment type="caution">
    <text evidence="3">The sequence shown here is derived from an EMBL/GenBank/DDBJ whole genome shotgun (WGS) entry which is preliminary data.</text>
</comment>
<name>A0A9D9GRX5_9BACL</name>
<protein>
    <recommendedName>
        <fullName evidence="2">Atrophied bacterial Ig domain-containing protein</fullName>
    </recommendedName>
</protein>
<organism evidence="3 4">
    <name type="scientific">Candidatus Scatoplasma merdavium</name>
    <dbReference type="NCBI Taxonomy" id="2840932"/>
    <lineage>
        <taxon>Bacteria</taxon>
        <taxon>Bacillati</taxon>
        <taxon>Bacillota</taxon>
        <taxon>Bacilli</taxon>
        <taxon>Bacillales</taxon>
        <taxon>Candidatus Scatoplasma</taxon>
    </lineage>
</organism>
<feature type="non-terminal residue" evidence="3">
    <location>
        <position position="745"/>
    </location>
</feature>
<dbReference type="EMBL" id="JADING010000066">
    <property type="protein sequence ID" value="MBO8414309.1"/>
    <property type="molecule type" value="Genomic_DNA"/>
</dbReference>
<gene>
    <name evidence="3" type="ORF">IAC78_02385</name>
</gene>
<evidence type="ECO:0000256" key="1">
    <source>
        <dbReference type="SAM" id="SignalP"/>
    </source>
</evidence>
<evidence type="ECO:0000259" key="2">
    <source>
        <dbReference type="Pfam" id="PF20578"/>
    </source>
</evidence>
<sequence length="745" mass="82070">MKRINLLLLLVAGAGLLVPSINNTSVKYAETSVDTDAILDDALSLIELNVDANNVVNDFRLITYGNYGCSITWASSNEEVAKIEVVYKDSGAVSDIICRITRPENEDVSLTLTAKASYTANGVTTTKERDFTIKVLKQSDIEVEDLPLEFNEDFTSYLTGIDLSNYYKWQLVKGDQGNVTIVDSLPNFNDMIDGKKAIDIRSMRLTSEIGYRSKLNVTSDQLTSGTFVLEGSIMFTGETNGVELELMNGDSSFIGIKLDHTGFYYLTTAGYTKASSYIPKEGVWQRFRLEMRMSSYLRFYVYDWEADQYIEINTDNPSYIPGAGVACSSAASVVDGLQINLLTGSKEGHTYLSDIKLDSLENLALGKQVNPNREDGIGTIANYEDEIIGFEEDASEIEAEPEFEVHNRFNEDEIYTENVDYTVSDKRDETTSNGYKMIIHTYTVTLTSTKETKDVVVTYYLDKKENAPAIVDFKVSHLQAIQTEDATLEPTQGYLTISGKLFRSDATIAYAVLDKDSPVPSAESVRNQTVAGAIISGSSVNPSRDIEIQTQGLDLNKEYDVYAVAYNLYGTSPLYVSNDVSTVINISTPEELYDMTTNMETAGSTFRLINNIDCSSYDWNYNPEKVIEFEGVLDGQGYSIENLNIESTSPETALFNEFSGTAKNLTFKNVSVTGLSDTAVFAGIITGGTMDNITFENCSIAYPDGANGGEGYFGTVCGRFKGDSNKALVNNLSNINIIDTEIKGP</sequence>
<accession>A0A9D9GRX5</accession>
<keyword evidence="1" id="KW-0732">Signal</keyword>
<dbReference type="Proteomes" id="UP000823629">
    <property type="component" value="Unassembled WGS sequence"/>
</dbReference>
<proteinExistence type="predicted"/>
<evidence type="ECO:0000313" key="4">
    <source>
        <dbReference type="Proteomes" id="UP000823629"/>
    </source>
</evidence>
<feature type="chain" id="PRO_5039239616" description="Atrophied bacterial Ig domain-containing protein" evidence="1">
    <location>
        <begin position="25"/>
        <end position="745"/>
    </location>
</feature>
<reference evidence="3" key="1">
    <citation type="submission" date="2020-10" db="EMBL/GenBank/DDBJ databases">
        <authorList>
            <person name="Gilroy R."/>
        </authorList>
    </citation>
    <scope>NUCLEOTIDE SEQUENCE</scope>
    <source>
        <strain evidence="3">1748</strain>
    </source>
</reference>
<dbReference type="Pfam" id="PF20578">
    <property type="entry name" value="aBig_2"/>
    <property type="match status" value="1"/>
</dbReference>
<feature type="signal peptide" evidence="1">
    <location>
        <begin position="1"/>
        <end position="24"/>
    </location>
</feature>
<dbReference type="AlphaFoldDB" id="A0A9D9GRX5"/>
<dbReference type="InterPro" id="IPR046780">
    <property type="entry name" value="aBig_2"/>
</dbReference>